<evidence type="ECO:0000256" key="1">
    <source>
        <dbReference type="ARBA" id="ARBA00011738"/>
    </source>
</evidence>
<dbReference type="Gene3D" id="3.30.70.100">
    <property type="match status" value="1"/>
</dbReference>
<protein>
    <recommendedName>
        <fullName evidence="2">Stress-response A/B barrel domain-containing protein</fullName>
    </recommendedName>
</protein>
<dbReference type="AlphaFoldDB" id="A0A1U8EY62"/>
<comment type="caution">
    <text evidence="3">The sequence shown here is derived from an EMBL/GenBank/DDBJ whole genome shotgun (WGS) entry which is preliminary data.</text>
</comment>
<dbReference type="Proteomes" id="UP000222542">
    <property type="component" value="Unassembled WGS sequence"/>
</dbReference>
<gene>
    <name evidence="3" type="ORF">T459_28640</name>
</gene>
<proteinExistence type="predicted"/>
<evidence type="ECO:0000313" key="4">
    <source>
        <dbReference type="Proteomes" id="UP000222542"/>
    </source>
</evidence>
<evidence type="ECO:0000313" key="3">
    <source>
        <dbReference type="EMBL" id="PHT69153.1"/>
    </source>
</evidence>
<feature type="domain" description="Stress-response A/B barrel" evidence="2">
    <location>
        <begin position="5"/>
        <end position="97"/>
    </location>
</feature>
<dbReference type="PROSITE" id="PS51502">
    <property type="entry name" value="S_R_A_B_BARREL"/>
    <property type="match status" value="1"/>
</dbReference>
<dbReference type="OMA" id="ANEFKHL"/>
<organism evidence="3 4">
    <name type="scientific">Capsicum annuum</name>
    <name type="common">Capsicum pepper</name>
    <dbReference type="NCBI Taxonomy" id="4072"/>
    <lineage>
        <taxon>Eukaryota</taxon>
        <taxon>Viridiplantae</taxon>
        <taxon>Streptophyta</taxon>
        <taxon>Embryophyta</taxon>
        <taxon>Tracheophyta</taxon>
        <taxon>Spermatophyta</taxon>
        <taxon>Magnoliopsida</taxon>
        <taxon>eudicotyledons</taxon>
        <taxon>Gunneridae</taxon>
        <taxon>Pentapetalae</taxon>
        <taxon>asterids</taxon>
        <taxon>lamiids</taxon>
        <taxon>Solanales</taxon>
        <taxon>Solanaceae</taxon>
        <taxon>Solanoideae</taxon>
        <taxon>Capsiceae</taxon>
        <taxon>Capsicum</taxon>
    </lineage>
</organism>
<dbReference type="PANTHER" id="PTHR33178">
    <property type="match status" value="1"/>
</dbReference>
<reference evidence="3 4" key="1">
    <citation type="journal article" date="2014" name="Nat. Genet.">
        <title>Genome sequence of the hot pepper provides insights into the evolution of pungency in Capsicum species.</title>
        <authorList>
            <person name="Kim S."/>
            <person name="Park M."/>
            <person name="Yeom S.I."/>
            <person name="Kim Y.M."/>
            <person name="Lee J.M."/>
            <person name="Lee H.A."/>
            <person name="Seo E."/>
            <person name="Choi J."/>
            <person name="Cheong K."/>
            <person name="Kim K.T."/>
            <person name="Jung K."/>
            <person name="Lee G.W."/>
            <person name="Oh S.K."/>
            <person name="Bae C."/>
            <person name="Kim S.B."/>
            <person name="Lee H.Y."/>
            <person name="Kim S.Y."/>
            <person name="Kim M.S."/>
            <person name="Kang B.C."/>
            <person name="Jo Y.D."/>
            <person name="Yang H.B."/>
            <person name="Jeong H.J."/>
            <person name="Kang W.H."/>
            <person name="Kwon J.K."/>
            <person name="Shin C."/>
            <person name="Lim J.Y."/>
            <person name="Park J.H."/>
            <person name="Huh J.H."/>
            <person name="Kim J.S."/>
            <person name="Kim B.D."/>
            <person name="Cohen O."/>
            <person name="Paran I."/>
            <person name="Suh M.C."/>
            <person name="Lee S.B."/>
            <person name="Kim Y.K."/>
            <person name="Shin Y."/>
            <person name="Noh S.J."/>
            <person name="Park J."/>
            <person name="Seo Y.S."/>
            <person name="Kwon S.Y."/>
            <person name="Kim H.A."/>
            <person name="Park J.M."/>
            <person name="Kim H.J."/>
            <person name="Choi S.B."/>
            <person name="Bosland P.W."/>
            <person name="Reeves G."/>
            <person name="Jo S.H."/>
            <person name="Lee B.W."/>
            <person name="Cho H.T."/>
            <person name="Choi H.S."/>
            <person name="Lee M.S."/>
            <person name="Yu Y."/>
            <person name="Do Choi Y."/>
            <person name="Park B.S."/>
            <person name="van Deynze A."/>
            <person name="Ashrafi H."/>
            <person name="Hill T."/>
            <person name="Kim W.T."/>
            <person name="Pai H.S."/>
            <person name="Ahn H.K."/>
            <person name="Yeam I."/>
            <person name="Giovannoni J.J."/>
            <person name="Rose J.K."/>
            <person name="Sorensen I."/>
            <person name="Lee S.J."/>
            <person name="Kim R.W."/>
            <person name="Choi I.Y."/>
            <person name="Choi B.S."/>
            <person name="Lim J.S."/>
            <person name="Lee Y.H."/>
            <person name="Choi D."/>
        </authorList>
    </citation>
    <scope>NUCLEOTIDE SEQUENCE [LARGE SCALE GENOMIC DNA]</scope>
    <source>
        <strain evidence="4">cv. CM334</strain>
    </source>
</reference>
<dbReference type="SUPFAM" id="SSF54909">
    <property type="entry name" value="Dimeric alpha+beta barrel"/>
    <property type="match status" value="1"/>
</dbReference>
<dbReference type="EMBL" id="AYRZ02000011">
    <property type="protein sequence ID" value="PHT69153.1"/>
    <property type="molecule type" value="Genomic_DNA"/>
</dbReference>
<dbReference type="KEGG" id="cann:107848573"/>
<dbReference type="OrthoDB" id="1601230at2759"/>
<dbReference type="InterPro" id="IPR044662">
    <property type="entry name" value="HS1/DABB1-like"/>
</dbReference>
<comment type="subunit">
    <text evidence="1">Homodimer.</text>
</comment>
<dbReference type="SMR" id="A0A1U8EY62"/>
<dbReference type="Gramene" id="PHT69153">
    <property type="protein sequence ID" value="PHT69153"/>
    <property type="gene ID" value="T459_28640"/>
</dbReference>
<keyword evidence="4" id="KW-1185">Reference proteome</keyword>
<reference evidence="3 4" key="2">
    <citation type="journal article" date="2017" name="Genome Biol.">
        <title>New reference genome sequences of hot pepper reveal the massive evolution of plant disease-resistance genes by retroduplication.</title>
        <authorList>
            <person name="Kim S."/>
            <person name="Park J."/>
            <person name="Yeom S.I."/>
            <person name="Kim Y.M."/>
            <person name="Seo E."/>
            <person name="Kim K.T."/>
            <person name="Kim M.S."/>
            <person name="Lee J.M."/>
            <person name="Cheong K."/>
            <person name="Shin H.S."/>
            <person name="Kim S.B."/>
            <person name="Han K."/>
            <person name="Lee J."/>
            <person name="Park M."/>
            <person name="Lee H.A."/>
            <person name="Lee H.Y."/>
            <person name="Lee Y."/>
            <person name="Oh S."/>
            <person name="Lee J.H."/>
            <person name="Choi E."/>
            <person name="Choi E."/>
            <person name="Lee S.E."/>
            <person name="Jeon J."/>
            <person name="Kim H."/>
            <person name="Choi G."/>
            <person name="Song H."/>
            <person name="Lee J."/>
            <person name="Lee S.C."/>
            <person name="Kwon J.K."/>
            <person name="Lee H.Y."/>
            <person name="Koo N."/>
            <person name="Hong Y."/>
            <person name="Kim R.W."/>
            <person name="Kang W.H."/>
            <person name="Huh J.H."/>
            <person name="Kang B.C."/>
            <person name="Yang T.J."/>
            <person name="Lee Y.H."/>
            <person name="Bennetzen J.L."/>
            <person name="Choi D."/>
        </authorList>
    </citation>
    <scope>NUCLEOTIDE SEQUENCE [LARGE SCALE GENOMIC DNA]</scope>
    <source>
        <strain evidence="4">cv. CM334</strain>
    </source>
</reference>
<accession>A0A1U8EY62</accession>
<dbReference type="PANTHER" id="PTHR33178:SF4">
    <property type="entry name" value="EXPRESSED PROTEIN"/>
    <property type="match status" value="1"/>
</dbReference>
<evidence type="ECO:0000259" key="2">
    <source>
        <dbReference type="PROSITE" id="PS51502"/>
    </source>
</evidence>
<dbReference type="InterPro" id="IPR011008">
    <property type="entry name" value="Dimeric_a/b-barrel"/>
</dbReference>
<sequence length="107" mass="12159">MANEFKHLVLVKFKEDVVVEDILKGLEKLVQEMDIVKSFVWGKDDESHEMLTQGYTHAIIMTFNSKEDYKTFASHPNHVEFSSTFATVIDKAVLLDFPVVSVKAPAN</sequence>
<name>A0A1U8EY62_CAPAN</name>
<dbReference type="Pfam" id="PF07876">
    <property type="entry name" value="Dabb"/>
    <property type="match status" value="1"/>
</dbReference>
<dbReference type="SMART" id="SM00886">
    <property type="entry name" value="Dabb"/>
    <property type="match status" value="1"/>
</dbReference>
<dbReference type="InterPro" id="IPR013097">
    <property type="entry name" value="Dabb"/>
</dbReference>
<dbReference type="STRING" id="4072.A0A1U8EY62"/>